<dbReference type="GO" id="GO:0016853">
    <property type="term" value="F:isomerase activity"/>
    <property type="evidence" value="ECO:0007669"/>
    <property type="project" value="UniProtKB-KW"/>
</dbReference>
<dbReference type="EMBL" id="FNQM01000007">
    <property type="protein sequence ID" value="SEA61475.1"/>
    <property type="molecule type" value="Genomic_DNA"/>
</dbReference>
<protein>
    <submittedName>
        <fullName evidence="1">Maleate isomerase</fullName>
    </submittedName>
</protein>
<dbReference type="InterPro" id="IPR053714">
    <property type="entry name" value="Iso_Racemase_Enz_sf"/>
</dbReference>
<name>A0A1H4CLZ9_9RHOB</name>
<dbReference type="InterPro" id="IPR026286">
    <property type="entry name" value="MaiA/AMDase"/>
</dbReference>
<dbReference type="STRING" id="89524.SAMN05444370_107144"/>
<dbReference type="AlphaFoldDB" id="A0A1H4CLZ9"/>
<dbReference type="OrthoDB" id="9816064at2"/>
<sequence length="250" mass="25765">MARFPYALTGPIGARATLGLIVLRVDETIEHDLRRLFAARDVALHVSRVPSGDDLTPDSIARMEAAPPAAAALLPPAARFDAIGYGCTSGATLIGSARVAALVSGAAATRHVVDPLAAALAAFRALGVGSVAVVSPYIDAVAEPVRAALRDAGLRTPACLSFGEEVEARVARIDPASIRAAALAAGAARDVEAVFVSCTNLRALDVIDDLEAELGKPVVASNQALAWEMARRSGALPLSETPGRLLRLAH</sequence>
<dbReference type="Gene3D" id="3.40.50.12500">
    <property type="match status" value="1"/>
</dbReference>
<accession>A0A1H4CLZ9</accession>
<evidence type="ECO:0000313" key="1">
    <source>
        <dbReference type="EMBL" id="SEA61475.1"/>
    </source>
</evidence>
<dbReference type="Proteomes" id="UP000198703">
    <property type="component" value="Unassembled WGS sequence"/>
</dbReference>
<organism evidence="1 2">
    <name type="scientific">Rubrimonas cliftonensis</name>
    <dbReference type="NCBI Taxonomy" id="89524"/>
    <lineage>
        <taxon>Bacteria</taxon>
        <taxon>Pseudomonadati</taxon>
        <taxon>Pseudomonadota</taxon>
        <taxon>Alphaproteobacteria</taxon>
        <taxon>Rhodobacterales</taxon>
        <taxon>Paracoccaceae</taxon>
        <taxon>Rubrimonas</taxon>
    </lineage>
</organism>
<dbReference type="PANTHER" id="PTHR40267:SF1">
    <property type="entry name" value="BLR3294 PROTEIN"/>
    <property type="match status" value="1"/>
</dbReference>
<dbReference type="Pfam" id="PF17645">
    <property type="entry name" value="Amdase"/>
    <property type="match status" value="1"/>
</dbReference>
<gene>
    <name evidence="1" type="ORF">SAMN05444370_107144</name>
</gene>
<evidence type="ECO:0000313" key="2">
    <source>
        <dbReference type="Proteomes" id="UP000198703"/>
    </source>
</evidence>
<reference evidence="1 2" key="1">
    <citation type="submission" date="2016-10" db="EMBL/GenBank/DDBJ databases">
        <authorList>
            <person name="de Groot N.N."/>
        </authorList>
    </citation>
    <scope>NUCLEOTIDE SEQUENCE [LARGE SCALE GENOMIC DNA]</scope>
    <source>
        <strain evidence="1 2">DSM 15345</strain>
    </source>
</reference>
<proteinExistence type="predicted"/>
<dbReference type="RefSeq" id="WP_093254118.1">
    <property type="nucleotide sequence ID" value="NZ_FNQM01000007.1"/>
</dbReference>
<dbReference type="PANTHER" id="PTHR40267">
    <property type="entry name" value="BLR3294 PROTEIN"/>
    <property type="match status" value="1"/>
</dbReference>
<dbReference type="PIRSF" id="PIRSF015736">
    <property type="entry name" value="MI"/>
    <property type="match status" value="1"/>
</dbReference>
<keyword evidence="1" id="KW-0413">Isomerase</keyword>
<keyword evidence="2" id="KW-1185">Reference proteome</keyword>